<evidence type="ECO:0000256" key="1">
    <source>
        <dbReference type="SAM" id="MobiDB-lite"/>
    </source>
</evidence>
<evidence type="ECO:0008006" key="4">
    <source>
        <dbReference type="Google" id="ProtNLM"/>
    </source>
</evidence>
<feature type="compositionally biased region" description="Basic and acidic residues" evidence="1">
    <location>
        <begin position="567"/>
        <end position="583"/>
    </location>
</feature>
<feature type="region of interest" description="Disordered" evidence="1">
    <location>
        <begin position="517"/>
        <end position="539"/>
    </location>
</feature>
<evidence type="ECO:0000313" key="3">
    <source>
        <dbReference type="Proteomes" id="UP000324585"/>
    </source>
</evidence>
<name>A0A5J4Z4Z2_PORPP</name>
<dbReference type="AlphaFoldDB" id="A0A5J4Z4Z2"/>
<feature type="compositionally biased region" description="Basic and acidic residues" evidence="1">
    <location>
        <begin position="521"/>
        <end position="534"/>
    </location>
</feature>
<reference evidence="3" key="1">
    <citation type="journal article" date="2019" name="Nat. Commun.">
        <title>Expansion of phycobilisome linker gene families in mesophilic red algae.</title>
        <authorList>
            <person name="Lee J."/>
            <person name="Kim D."/>
            <person name="Bhattacharya D."/>
            <person name="Yoon H.S."/>
        </authorList>
    </citation>
    <scope>NUCLEOTIDE SEQUENCE [LARGE SCALE GENOMIC DNA]</scope>
    <source>
        <strain evidence="3">CCMP 1328</strain>
    </source>
</reference>
<evidence type="ECO:0000313" key="2">
    <source>
        <dbReference type="EMBL" id="KAA8498024.1"/>
    </source>
</evidence>
<feature type="region of interest" description="Disordered" evidence="1">
    <location>
        <begin position="564"/>
        <end position="583"/>
    </location>
</feature>
<dbReference type="Proteomes" id="UP000324585">
    <property type="component" value="Unassembled WGS sequence"/>
</dbReference>
<organism evidence="2 3">
    <name type="scientific">Porphyridium purpureum</name>
    <name type="common">Red alga</name>
    <name type="synonym">Porphyridium cruentum</name>
    <dbReference type="NCBI Taxonomy" id="35688"/>
    <lineage>
        <taxon>Eukaryota</taxon>
        <taxon>Rhodophyta</taxon>
        <taxon>Bangiophyceae</taxon>
        <taxon>Porphyridiales</taxon>
        <taxon>Porphyridiaceae</taxon>
        <taxon>Porphyridium</taxon>
    </lineage>
</organism>
<sequence length="583" mass="65376">MGLDDDDGGARHVCQVIEQVLAERAAGTEIPTGAGCGWAEQARLLQVSLAAICAARSEPDESVLHGVEMWFSRARQAWLCEQGASRSHFMSSLLALMQALNALNQNGAVTTSVVYKVISDSLDVMEAAEINMALQTILLNRMWQWEAHHMKYFQLVLRSAMRFLNMDSEGHPSLRGNLLIFFSQVLPPDHPALVNVTGTIWRAGLDIQGDSGLTTFSNMPSPPSVLNVHAQLLGNARKLRQWLSRPKFIQESSAASLIAFCNNTWMPVLRHFDEESLTDSFVGSDTFSAEPDASSFGDPVSMLVDECFVLGERCGSYDNLVFPDIDLEKKIVTQSLLVVHFLNGAWDSDDVRLTSIREVERFLVSSSLVRKSYWAPLRKFLENETLWNYWKDTRKTKQQAVHTELLADDDVFKLNAWRVPCDVEIDDPRERMRAHRTFRDAAVALQGMKRPRASIDDAREDLVQRLRDELEERDEDKSLNNRLFRWKAFRIAETADQEGLERVAQQGGNLEFLTGVQNSEPEEKLAPETGDDKASPIPMDEINPIIADVEGDDGFTSIGAEGIAVHGRAEQPMDERVDSEAQK</sequence>
<dbReference type="EMBL" id="VRMN01000001">
    <property type="protein sequence ID" value="KAA8498024.1"/>
    <property type="molecule type" value="Genomic_DNA"/>
</dbReference>
<keyword evidence="3" id="KW-1185">Reference proteome</keyword>
<proteinExistence type="predicted"/>
<comment type="caution">
    <text evidence="2">The sequence shown here is derived from an EMBL/GenBank/DDBJ whole genome shotgun (WGS) entry which is preliminary data.</text>
</comment>
<protein>
    <recommendedName>
        <fullName evidence="4">THO complex subunit 1</fullName>
    </recommendedName>
</protein>
<accession>A0A5J4Z4Z2</accession>
<gene>
    <name evidence="2" type="ORF">FVE85_5609</name>
</gene>